<dbReference type="InterPro" id="IPR000210">
    <property type="entry name" value="BTB/POZ_dom"/>
</dbReference>
<protein>
    <recommendedName>
        <fullName evidence="2">BTB domain-containing protein</fullName>
    </recommendedName>
</protein>
<gene>
    <name evidence="3" type="ORF">RRG08_058179</name>
</gene>
<accession>A0AAE0Y383</accession>
<proteinExistence type="predicted"/>
<dbReference type="Gene3D" id="3.30.710.10">
    <property type="entry name" value="Potassium Channel Kv1.1, Chain A"/>
    <property type="match status" value="1"/>
</dbReference>
<organism evidence="3 4">
    <name type="scientific">Elysia crispata</name>
    <name type="common">lettuce slug</name>
    <dbReference type="NCBI Taxonomy" id="231223"/>
    <lineage>
        <taxon>Eukaryota</taxon>
        <taxon>Metazoa</taxon>
        <taxon>Spiralia</taxon>
        <taxon>Lophotrochozoa</taxon>
        <taxon>Mollusca</taxon>
        <taxon>Gastropoda</taxon>
        <taxon>Heterobranchia</taxon>
        <taxon>Euthyneura</taxon>
        <taxon>Panpulmonata</taxon>
        <taxon>Sacoglossa</taxon>
        <taxon>Placobranchoidea</taxon>
        <taxon>Plakobranchidae</taxon>
        <taxon>Elysia</taxon>
    </lineage>
</organism>
<comment type="caution">
    <text evidence="3">The sequence shown here is derived from an EMBL/GenBank/DDBJ whole genome shotgun (WGS) entry which is preliminary data.</text>
</comment>
<evidence type="ECO:0000313" key="4">
    <source>
        <dbReference type="Proteomes" id="UP001283361"/>
    </source>
</evidence>
<dbReference type="Pfam" id="PF00651">
    <property type="entry name" value="BTB"/>
    <property type="match status" value="1"/>
</dbReference>
<evidence type="ECO:0000259" key="2">
    <source>
        <dbReference type="PROSITE" id="PS50097"/>
    </source>
</evidence>
<dbReference type="SMART" id="SM00225">
    <property type="entry name" value="BTB"/>
    <property type="match status" value="1"/>
</dbReference>
<dbReference type="PANTHER" id="PTHR45632">
    <property type="entry name" value="LD33804P"/>
    <property type="match status" value="1"/>
</dbReference>
<feature type="region of interest" description="Disordered" evidence="1">
    <location>
        <begin position="252"/>
        <end position="293"/>
    </location>
</feature>
<feature type="domain" description="BTB" evidence="2">
    <location>
        <begin position="41"/>
        <end position="108"/>
    </location>
</feature>
<dbReference type="AlphaFoldDB" id="A0AAE0Y383"/>
<name>A0AAE0Y383_9GAST</name>
<dbReference type="InterPro" id="IPR011333">
    <property type="entry name" value="SKP1/BTB/POZ_sf"/>
</dbReference>
<reference evidence="3" key="1">
    <citation type="journal article" date="2023" name="G3 (Bethesda)">
        <title>A reference genome for the long-term kleptoplast-retaining sea slug Elysia crispata morphotype clarki.</title>
        <authorList>
            <person name="Eastman K.E."/>
            <person name="Pendleton A.L."/>
            <person name="Shaikh M.A."/>
            <person name="Suttiyut T."/>
            <person name="Ogas R."/>
            <person name="Tomko P."/>
            <person name="Gavelis G."/>
            <person name="Widhalm J.R."/>
            <person name="Wisecaver J.H."/>
        </authorList>
    </citation>
    <scope>NUCLEOTIDE SEQUENCE</scope>
    <source>
        <strain evidence="3">ECLA1</strain>
    </source>
</reference>
<keyword evidence="4" id="KW-1185">Reference proteome</keyword>
<dbReference type="SUPFAM" id="SSF54695">
    <property type="entry name" value="POZ domain"/>
    <property type="match status" value="1"/>
</dbReference>
<dbReference type="CDD" id="cd18186">
    <property type="entry name" value="BTB_POZ_ZBTB_KLHL-like"/>
    <property type="match status" value="1"/>
</dbReference>
<dbReference type="Proteomes" id="UP001283361">
    <property type="component" value="Unassembled WGS sequence"/>
</dbReference>
<dbReference type="InterPro" id="IPR011705">
    <property type="entry name" value="BACK"/>
</dbReference>
<dbReference type="SMART" id="SM00875">
    <property type="entry name" value="BACK"/>
    <property type="match status" value="1"/>
</dbReference>
<dbReference type="PROSITE" id="PS50097">
    <property type="entry name" value="BTB"/>
    <property type="match status" value="1"/>
</dbReference>
<dbReference type="EMBL" id="JAWDGP010007111">
    <property type="protein sequence ID" value="KAK3729864.1"/>
    <property type="molecule type" value="Genomic_DNA"/>
</dbReference>
<sequence>MFRFDEADTIETCSTGTTTAPSAAVLLQQALVQDRATQQFSDCAVFVEDGEFQCHRIVLAAMSGFFRSLFSSGMTEAINRKVNLQGLSSDVFADVLAWIYEGKFILNQRNVFDVLAAADLLDIQGLLSDCKVFLSQNISVDNCVTVFHISQKYVECRSLYNIAKSIILRNFDTISASEDFYRFKREDIKTLVSDQALITRSEDLVIDGILRWAHCASPDDWQSCVTGGGESGGIIWSPAEDLKTTENRTCVDTEGSQTMENGTDPPTDVSFKHDTSVAGTSGEKEEEQESYEQGVHRVGDLLEATRYLLISGKCLQQTLARDPLVQGDTSCHAILQDITRYKAQLDCHQDSCLSAACHRSSGGLRNLVLTSDFREILYLNCFGWIKVKSGSLTEIINSIVYYNNSLFICDEYTNVHVLTHNLSTCSPVTSTRTGELRAVAMMPIGNELVSVCKDDEGVYSIECVSAQAQEAAWKRVGKLRTSGKTVASITTIGTKLVVFWKQIGQETLSVECFHLVRGKSFLLPDQLGPASGLVTFKYGDEAFALQDNGTLMRITSLEEEPFIVLKYELCLWDFQRAISGAILDKGNLLVFTPSGKPDSPTKFPVVAPGGKPDAQTEATPVLNEVFKKVIFKNAPHPNTGFIHAVLP</sequence>
<dbReference type="Pfam" id="PF07707">
    <property type="entry name" value="BACK"/>
    <property type="match status" value="1"/>
</dbReference>
<dbReference type="CDD" id="cd14733">
    <property type="entry name" value="BACK"/>
    <property type="match status" value="1"/>
</dbReference>
<dbReference type="PANTHER" id="PTHR45632:SF5">
    <property type="entry name" value="KELCH-LIKE PROTEIN 22"/>
    <property type="match status" value="1"/>
</dbReference>
<dbReference type="Gene3D" id="1.25.40.420">
    <property type="match status" value="1"/>
</dbReference>
<evidence type="ECO:0000256" key="1">
    <source>
        <dbReference type="SAM" id="MobiDB-lite"/>
    </source>
</evidence>
<evidence type="ECO:0000313" key="3">
    <source>
        <dbReference type="EMBL" id="KAK3729864.1"/>
    </source>
</evidence>
<feature type="compositionally biased region" description="Polar residues" evidence="1">
    <location>
        <begin position="252"/>
        <end position="261"/>
    </location>
</feature>